<proteinExistence type="inferred from homology"/>
<comment type="caution">
    <text evidence="9">The sequence shown here is derived from an EMBL/GenBank/DDBJ whole genome shotgun (WGS) entry which is preliminary data.</text>
</comment>
<evidence type="ECO:0000256" key="2">
    <source>
        <dbReference type="ARBA" id="ARBA00004604"/>
    </source>
</evidence>
<comment type="subunit">
    <text evidence="4">Component of the pre-66S ribosomal particle.</text>
</comment>
<evidence type="ECO:0000256" key="5">
    <source>
        <dbReference type="ARBA" id="ARBA00015522"/>
    </source>
</evidence>
<dbReference type="PANTHER" id="PTHR13243">
    <property type="entry name" value="HSPC111 PROTEIN-RELATED"/>
    <property type="match status" value="1"/>
</dbReference>
<accession>A0AAJ0BRG5</accession>
<feature type="compositionally biased region" description="Low complexity" evidence="8">
    <location>
        <begin position="61"/>
        <end position="75"/>
    </location>
</feature>
<sequence length="213" mass="23857">MGRELQKRKRRSSRAKVTMPTIRKKVLNPSGNGIIARNWDKKATLSQNYTRFGLVAKLGAPPSSSSSSSTPLSHTPTDRGLLSINEVKVERDPATGRILKVLSDPNPLGDPLNDIPSSSETSDIEDDGEEWAGLEDGRKKRKPIVVQELEREAARPTEPKKRHQSEREVEWLRDLVGRHGEDVEGMARDRKLNPMQQTAADIRRRLRKAGLLS</sequence>
<dbReference type="InterPro" id="IPR019002">
    <property type="entry name" value="Ribosome_biogenesis_Nop16"/>
</dbReference>
<reference evidence="9" key="1">
    <citation type="submission" date="2023-06" db="EMBL/GenBank/DDBJ databases">
        <title>Genome-scale phylogeny and comparative genomics of the fungal order Sordariales.</title>
        <authorList>
            <consortium name="Lawrence Berkeley National Laboratory"/>
            <person name="Hensen N."/>
            <person name="Bonometti L."/>
            <person name="Westerberg I."/>
            <person name="Brannstrom I.O."/>
            <person name="Guillou S."/>
            <person name="Cros-Aarteil S."/>
            <person name="Calhoun S."/>
            <person name="Haridas S."/>
            <person name="Kuo A."/>
            <person name="Mondo S."/>
            <person name="Pangilinan J."/>
            <person name="Riley R."/>
            <person name="Labutti K."/>
            <person name="Andreopoulos B."/>
            <person name="Lipzen A."/>
            <person name="Chen C."/>
            <person name="Yanf M."/>
            <person name="Daum C."/>
            <person name="Ng V."/>
            <person name="Clum A."/>
            <person name="Steindorff A."/>
            <person name="Ohm R."/>
            <person name="Martin F."/>
            <person name="Silar P."/>
            <person name="Natvig D."/>
            <person name="Lalanne C."/>
            <person name="Gautier V."/>
            <person name="Ament-Velasquez S.L."/>
            <person name="Kruys A."/>
            <person name="Hutchinson M.I."/>
            <person name="Powell A.J."/>
            <person name="Barry K."/>
            <person name="Miller A.N."/>
            <person name="Grigoriev I.V."/>
            <person name="Debuchy R."/>
            <person name="Gladieux P."/>
            <person name="Thoren M.H."/>
            <person name="Johannesson H."/>
        </authorList>
    </citation>
    <scope>NUCLEOTIDE SEQUENCE</scope>
    <source>
        <strain evidence="9">PSN4</strain>
    </source>
</reference>
<dbReference type="GO" id="GO:0042273">
    <property type="term" value="P:ribosomal large subunit biogenesis"/>
    <property type="evidence" value="ECO:0007669"/>
    <property type="project" value="TreeGrafter"/>
</dbReference>
<keyword evidence="7" id="KW-0687">Ribonucleoprotein</keyword>
<feature type="compositionally biased region" description="Acidic residues" evidence="8">
    <location>
        <begin position="122"/>
        <end position="133"/>
    </location>
</feature>
<evidence type="ECO:0000256" key="4">
    <source>
        <dbReference type="ARBA" id="ARBA00011187"/>
    </source>
</evidence>
<dbReference type="EMBL" id="MU839827">
    <property type="protein sequence ID" value="KAK1760671.1"/>
    <property type="molecule type" value="Genomic_DNA"/>
</dbReference>
<comment type="function">
    <text evidence="1">Involved in the biogenesis of the 60S ribosomal subunit.</text>
</comment>
<evidence type="ECO:0000256" key="1">
    <source>
        <dbReference type="ARBA" id="ARBA00002889"/>
    </source>
</evidence>
<evidence type="ECO:0000256" key="6">
    <source>
        <dbReference type="ARBA" id="ARBA00023242"/>
    </source>
</evidence>
<comment type="similarity">
    <text evidence="3">Belongs to the NOP16 family.</text>
</comment>
<gene>
    <name evidence="9" type="ORF">QBC47DRAFT_456393</name>
</gene>
<name>A0AAJ0BRG5_9PEZI</name>
<dbReference type="Pfam" id="PF09420">
    <property type="entry name" value="Nop16"/>
    <property type="match status" value="1"/>
</dbReference>
<dbReference type="Proteomes" id="UP001239445">
    <property type="component" value="Unassembled WGS sequence"/>
</dbReference>
<dbReference type="GO" id="GO:1990904">
    <property type="term" value="C:ribonucleoprotein complex"/>
    <property type="evidence" value="ECO:0007669"/>
    <property type="project" value="UniProtKB-KW"/>
</dbReference>
<evidence type="ECO:0000256" key="3">
    <source>
        <dbReference type="ARBA" id="ARBA00008479"/>
    </source>
</evidence>
<evidence type="ECO:0000256" key="7">
    <source>
        <dbReference type="ARBA" id="ARBA00023274"/>
    </source>
</evidence>
<feature type="region of interest" description="Disordered" evidence="8">
    <location>
        <begin position="100"/>
        <end position="139"/>
    </location>
</feature>
<comment type="subcellular location">
    <subcellularLocation>
        <location evidence="2">Nucleus</location>
        <location evidence="2">Nucleolus</location>
    </subcellularLocation>
</comment>
<dbReference type="PANTHER" id="PTHR13243:SF1">
    <property type="entry name" value="NUCLEOLAR PROTEIN 16"/>
    <property type="match status" value="1"/>
</dbReference>
<evidence type="ECO:0000313" key="9">
    <source>
        <dbReference type="EMBL" id="KAK1760671.1"/>
    </source>
</evidence>
<organism evidence="9 10">
    <name type="scientific">Echria macrotheca</name>
    <dbReference type="NCBI Taxonomy" id="438768"/>
    <lineage>
        <taxon>Eukaryota</taxon>
        <taxon>Fungi</taxon>
        <taxon>Dikarya</taxon>
        <taxon>Ascomycota</taxon>
        <taxon>Pezizomycotina</taxon>
        <taxon>Sordariomycetes</taxon>
        <taxon>Sordariomycetidae</taxon>
        <taxon>Sordariales</taxon>
        <taxon>Schizotheciaceae</taxon>
        <taxon>Echria</taxon>
    </lineage>
</organism>
<dbReference type="GO" id="GO:0005730">
    <property type="term" value="C:nucleolus"/>
    <property type="evidence" value="ECO:0007669"/>
    <property type="project" value="UniProtKB-SubCell"/>
</dbReference>
<protein>
    <recommendedName>
        <fullName evidence="5">Nucleolar protein 16</fullName>
    </recommendedName>
</protein>
<evidence type="ECO:0000256" key="8">
    <source>
        <dbReference type="SAM" id="MobiDB-lite"/>
    </source>
</evidence>
<feature type="region of interest" description="Disordered" evidence="8">
    <location>
        <begin position="57"/>
        <end position="81"/>
    </location>
</feature>
<evidence type="ECO:0000313" key="10">
    <source>
        <dbReference type="Proteomes" id="UP001239445"/>
    </source>
</evidence>
<dbReference type="AlphaFoldDB" id="A0AAJ0BRG5"/>
<keyword evidence="6" id="KW-0539">Nucleus</keyword>
<keyword evidence="10" id="KW-1185">Reference proteome</keyword>